<comment type="subcellular location">
    <subcellularLocation>
        <location evidence="1">Membrane</location>
    </subcellularLocation>
</comment>
<accession>A0A9P6TBK7</accession>
<keyword evidence="4 6" id="KW-1133">Transmembrane helix</keyword>
<dbReference type="GO" id="GO:0016020">
    <property type="term" value="C:membrane"/>
    <property type="evidence" value="ECO:0007669"/>
    <property type="project" value="UniProtKB-SubCell"/>
</dbReference>
<evidence type="ECO:0000256" key="5">
    <source>
        <dbReference type="ARBA" id="ARBA00023136"/>
    </source>
</evidence>
<reference evidence="7" key="1">
    <citation type="submission" date="2013-11" db="EMBL/GenBank/DDBJ databases">
        <title>Genome sequence of the fusiform rust pathogen reveals effectors for host alternation and coevolution with pine.</title>
        <authorList>
            <consortium name="DOE Joint Genome Institute"/>
            <person name="Smith K."/>
            <person name="Pendleton A."/>
            <person name="Kubisiak T."/>
            <person name="Anderson C."/>
            <person name="Salamov A."/>
            <person name="Aerts A."/>
            <person name="Riley R."/>
            <person name="Clum A."/>
            <person name="Lindquist E."/>
            <person name="Ence D."/>
            <person name="Campbell M."/>
            <person name="Kronenberg Z."/>
            <person name="Feau N."/>
            <person name="Dhillon B."/>
            <person name="Hamelin R."/>
            <person name="Burleigh J."/>
            <person name="Smith J."/>
            <person name="Yandell M."/>
            <person name="Nelson C."/>
            <person name="Grigoriev I."/>
            <person name="Davis J."/>
        </authorList>
    </citation>
    <scope>NUCLEOTIDE SEQUENCE</scope>
    <source>
        <strain evidence="7">G11</strain>
    </source>
</reference>
<dbReference type="Gene3D" id="1.10.10.1740">
    <property type="entry name" value="Transmembrane protein 14-like"/>
    <property type="match status" value="1"/>
</dbReference>
<gene>
    <name evidence="7" type="ORF">CROQUDRAFT_63599</name>
</gene>
<comment type="caution">
    <text evidence="7">The sequence shown here is derived from an EMBL/GenBank/DDBJ whole genome shotgun (WGS) entry which is preliminary data.</text>
</comment>
<evidence type="ECO:0000256" key="3">
    <source>
        <dbReference type="ARBA" id="ARBA00022692"/>
    </source>
</evidence>
<dbReference type="InterPro" id="IPR044890">
    <property type="entry name" value="TMEM14_sf"/>
</dbReference>
<keyword evidence="8" id="KW-1185">Reference proteome</keyword>
<dbReference type="AlphaFoldDB" id="A0A9P6TBK7"/>
<dbReference type="Pfam" id="PF03647">
    <property type="entry name" value="Tmemb_14"/>
    <property type="match status" value="1"/>
</dbReference>
<comment type="similarity">
    <text evidence="2">Belongs to the TMEM14 family.</text>
</comment>
<evidence type="ECO:0000256" key="1">
    <source>
        <dbReference type="ARBA" id="ARBA00004370"/>
    </source>
</evidence>
<dbReference type="InterPro" id="IPR005349">
    <property type="entry name" value="TMEM14"/>
</dbReference>
<evidence type="ECO:0000256" key="6">
    <source>
        <dbReference type="SAM" id="Phobius"/>
    </source>
</evidence>
<evidence type="ECO:0000256" key="4">
    <source>
        <dbReference type="ARBA" id="ARBA00022989"/>
    </source>
</evidence>
<proteinExistence type="inferred from homology"/>
<keyword evidence="5 6" id="KW-0472">Membrane</keyword>
<evidence type="ECO:0000256" key="2">
    <source>
        <dbReference type="ARBA" id="ARBA00007590"/>
    </source>
</evidence>
<feature type="transmembrane region" description="Helical" evidence="6">
    <location>
        <begin position="31"/>
        <end position="49"/>
    </location>
</feature>
<dbReference type="OrthoDB" id="5620at2759"/>
<protein>
    <recommendedName>
        <fullName evidence="9">Transmembrane protein 14C</fullName>
    </recommendedName>
</protein>
<keyword evidence="3 6" id="KW-0812">Transmembrane</keyword>
<dbReference type="Proteomes" id="UP000886653">
    <property type="component" value="Unassembled WGS sequence"/>
</dbReference>
<name>A0A9P6TBK7_9BASI</name>
<feature type="transmembrane region" description="Helical" evidence="6">
    <location>
        <begin position="6"/>
        <end position="24"/>
    </location>
</feature>
<evidence type="ECO:0008006" key="9">
    <source>
        <dbReference type="Google" id="ProtNLM"/>
    </source>
</evidence>
<evidence type="ECO:0000313" key="7">
    <source>
        <dbReference type="EMBL" id="KAG0145765.1"/>
    </source>
</evidence>
<sequence>MTGAAHPAYTLGALCAVGGTIGFMKTRSVPSLIGGIVIGSIYGLSGHRIQSGGRYGLEMATAASALLLASSVGRFKKATVPKVLTGTGFLGTAYYGKQVHDYGVGA</sequence>
<evidence type="ECO:0000313" key="8">
    <source>
        <dbReference type="Proteomes" id="UP000886653"/>
    </source>
</evidence>
<dbReference type="EMBL" id="MU167271">
    <property type="protein sequence ID" value="KAG0145765.1"/>
    <property type="molecule type" value="Genomic_DNA"/>
</dbReference>
<organism evidence="7 8">
    <name type="scientific">Cronartium quercuum f. sp. fusiforme G11</name>
    <dbReference type="NCBI Taxonomy" id="708437"/>
    <lineage>
        <taxon>Eukaryota</taxon>
        <taxon>Fungi</taxon>
        <taxon>Dikarya</taxon>
        <taxon>Basidiomycota</taxon>
        <taxon>Pucciniomycotina</taxon>
        <taxon>Pucciniomycetes</taxon>
        <taxon>Pucciniales</taxon>
        <taxon>Coleosporiaceae</taxon>
        <taxon>Cronartium</taxon>
    </lineage>
</organism>